<keyword evidence="4" id="KW-1185">Reference proteome</keyword>
<dbReference type="AlphaFoldDB" id="A0AAN7AG53"/>
<reference evidence="3" key="1">
    <citation type="journal article" date="2023" name="Mol. Phylogenet. Evol.">
        <title>Genome-scale phylogeny and comparative genomics of the fungal order Sordariales.</title>
        <authorList>
            <person name="Hensen N."/>
            <person name="Bonometti L."/>
            <person name="Westerberg I."/>
            <person name="Brannstrom I.O."/>
            <person name="Guillou S."/>
            <person name="Cros-Aarteil S."/>
            <person name="Calhoun S."/>
            <person name="Haridas S."/>
            <person name="Kuo A."/>
            <person name="Mondo S."/>
            <person name="Pangilinan J."/>
            <person name="Riley R."/>
            <person name="LaButti K."/>
            <person name="Andreopoulos B."/>
            <person name="Lipzen A."/>
            <person name="Chen C."/>
            <person name="Yan M."/>
            <person name="Daum C."/>
            <person name="Ng V."/>
            <person name="Clum A."/>
            <person name="Steindorff A."/>
            <person name="Ohm R.A."/>
            <person name="Martin F."/>
            <person name="Silar P."/>
            <person name="Natvig D.O."/>
            <person name="Lalanne C."/>
            <person name="Gautier V."/>
            <person name="Ament-Velasquez S.L."/>
            <person name="Kruys A."/>
            <person name="Hutchinson M.I."/>
            <person name="Powell A.J."/>
            <person name="Barry K."/>
            <person name="Miller A.N."/>
            <person name="Grigoriev I.V."/>
            <person name="Debuchy R."/>
            <person name="Gladieux P."/>
            <person name="Hiltunen Thoren M."/>
            <person name="Johannesson H."/>
        </authorList>
    </citation>
    <scope>NUCLEOTIDE SEQUENCE</scope>
    <source>
        <strain evidence="3">PSN309</strain>
    </source>
</reference>
<dbReference type="GO" id="GO:0016740">
    <property type="term" value="F:transferase activity"/>
    <property type="evidence" value="ECO:0007669"/>
    <property type="project" value="UniProtKB-KW"/>
</dbReference>
<protein>
    <submittedName>
        <fullName evidence="3">Uncharacterized protein</fullName>
    </submittedName>
</protein>
<name>A0AAN7AG53_9PEZI</name>
<dbReference type="InterPro" id="IPR051654">
    <property type="entry name" value="Meroterpenoid_MTases"/>
</dbReference>
<comment type="caution">
    <text evidence="3">The sequence shown here is derived from an EMBL/GenBank/DDBJ whole genome shotgun (WGS) entry which is preliminary data.</text>
</comment>
<dbReference type="PANTHER" id="PTHR35897">
    <property type="entry name" value="METHYLTRANSFERASE AUSD"/>
    <property type="match status" value="1"/>
</dbReference>
<dbReference type="Proteomes" id="UP001302126">
    <property type="component" value="Unassembled WGS sequence"/>
</dbReference>
<organism evidence="3 4">
    <name type="scientific">Podospora australis</name>
    <dbReference type="NCBI Taxonomy" id="1536484"/>
    <lineage>
        <taxon>Eukaryota</taxon>
        <taxon>Fungi</taxon>
        <taxon>Dikarya</taxon>
        <taxon>Ascomycota</taxon>
        <taxon>Pezizomycotina</taxon>
        <taxon>Sordariomycetes</taxon>
        <taxon>Sordariomycetidae</taxon>
        <taxon>Sordariales</taxon>
        <taxon>Podosporaceae</taxon>
        <taxon>Podospora</taxon>
    </lineage>
</organism>
<proteinExistence type="predicted"/>
<dbReference type="EMBL" id="MU864450">
    <property type="protein sequence ID" value="KAK4185424.1"/>
    <property type="molecule type" value="Genomic_DNA"/>
</dbReference>
<keyword evidence="2" id="KW-0949">S-adenosyl-L-methionine</keyword>
<keyword evidence="1" id="KW-0808">Transferase</keyword>
<evidence type="ECO:0000313" key="4">
    <source>
        <dbReference type="Proteomes" id="UP001302126"/>
    </source>
</evidence>
<reference evidence="3" key="2">
    <citation type="submission" date="2023-05" db="EMBL/GenBank/DDBJ databases">
        <authorList>
            <consortium name="Lawrence Berkeley National Laboratory"/>
            <person name="Steindorff A."/>
            <person name="Hensen N."/>
            <person name="Bonometti L."/>
            <person name="Westerberg I."/>
            <person name="Brannstrom I.O."/>
            <person name="Guillou S."/>
            <person name="Cros-Aarteil S."/>
            <person name="Calhoun S."/>
            <person name="Haridas S."/>
            <person name="Kuo A."/>
            <person name="Mondo S."/>
            <person name="Pangilinan J."/>
            <person name="Riley R."/>
            <person name="Labutti K."/>
            <person name="Andreopoulos B."/>
            <person name="Lipzen A."/>
            <person name="Chen C."/>
            <person name="Yanf M."/>
            <person name="Daum C."/>
            <person name="Ng V."/>
            <person name="Clum A."/>
            <person name="Ohm R."/>
            <person name="Martin F."/>
            <person name="Silar P."/>
            <person name="Natvig D."/>
            <person name="Lalanne C."/>
            <person name="Gautier V."/>
            <person name="Ament-Velasquez S.L."/>
            <person name="Kruys A."/>
            <person name="Hutchinson M.I."/>
            <person name="Powell A.J."/>
            <person name="Barry K."/>
            <person name="Miller A.N."/>
            <person name="Grigoriev I.V."/>
            <person name="Debuchy R."/>
            <person name="Gladieux P."/>
            <person name="Thoren M.H."/>
            <person name="Johannesson H."/>
        </authorList>
    </citation>
    <scope>NUCLEOTIDE SEQUENCE</scope>
    <source>
        <strain evidence="3">PSN309</strain>
    </source>
</reference>
<dbReference type="PANTHER" id="PTHR35897:SF1">
    <property type="entry name" value="METHYLTRANSFERASE AUSD"/>
    <property type="match status" value="1"/>
</dbReference>
<sequence>MPEFPPDFDRRKRFQSCTPDKSKLEKAYCLLENYSHIPHDKVEPHVRAIICTSTHPAYPELLSRGGGEIILDAACCCQLSSTTACLRPISSDWICEGSSSPSGLSHSKIETPGRGEFVVGDILNPDDENLKRLNGRVAIIHAASFFHLFGWDDQVAVGERFRLWDVIGARTGTEWKVKGELSSFVDELDGGVRDLRSVITFEVRQI</sequence>
<gene>
    <name evidence="3" type="ORF">QBC35DRAFT_524926</name>
</gene>
<evidence type="ECO:0000256" key="2">
    <source>
        <dbReference type="ARBA" id="ARBA00022691"/>
    </source>
</evidence>
<accession>A0AAN7AG53</accession>
<evidence type="ECO:0000256" key="1">
    <source>
        <dbReference type="ARBA" id="ARBA00022679"/>
    </source>
</evidence>
<evidence type="ECO:0000313" key="3">
    <source>
        <dbReference type="EMBL" id="KAK4185424.1"/>
    </source>
</evidence>